<dbReference type="EMBL" id="QGKY02002305">
    <property type="protein sequence ID" value="KAF2532032.1"/>
    <property type="molecule type" value="Genomic_DNA"/>
</dbReference>
<evidence type="ECO:0000313" key="2">
    <source>
        <dbReference type="EMBL" id="KAF3590445.1"/>
    </source>
</evidence>
<keyword evidence="3" id="KW-1185">Reference proteome</keyword>
<evidence type="ECO:0000313" key="3">
    <source>
        <dbReference type="Proteomes" id="UP000266723"/>
    </source>
</evidence>
<dbReference type="Proteomes" id="UP000266723">
    <property type="component" value="Unassembled WGS sequence"/>
</dbReference>
<reference evidence="1" key="1">
    <citation type="submission" date="2019-12" db="EMBL/GenBank/DDBJ databases">
        <title>Genome sequencing and annotation of Brassica cretica.</title>
        <authorList>
            <person name="Studholme D.J."/>
            <person name="Sarris P.F."/>
        </authorList>
    </citation>
    <scope>NUCLEOTIDE SEQUENCE</scope>
    <source>
        <strain evidence="1">PFS-102/07</strain>
        <tissue evidence="1">Leaf</tissue>
    </source>
</reference>
<accession>A0A3N6QK17</accession>
<protein>
    <submittedName>
        <fullName evidence="1">Uncharacterized protein</fullName>
    </submittedName>
</protein>
<name>A0A3N6QK17_BRACR</name>
<evidence type="ECO:0000313" key="1">
    <source>
        <dbReference type="EMBL" id="KAF2532032.1"/>
    </source>
</evidence>
<dbReference type="EMBL" id="QGKV02000299">
    <property type="protein sequence ID" value="KAF3590445.1"/>
    <property type="molecule type" value="Genomic_DNA"/>
</dbReference>
<proteinExistence type="predicted"/>
<organism evidence="1">
    <name type="scientific">Brassica cretica</name>
    <name type="common">Mustard</name>
    <dbReference type="NCBI Taxonomy" id="69181"/>
    <lineage>
        <taxon>Eukaryota</taxon>
        <taxon>Viridiplantae</taxon>
        <taxon>Streptophyta</taxon>
        <taxon>Embryophyta</taxon>
        <taxon>Tracheophyta</taxon>
        <taxon>Spermatophyta</taxon>
        <taxon>Magnoliopsida</taxon>
        <taxon>eudicotyledons</taxon>
        <taxon>Gunneridae</taxon>
        <taxon>Pentapetalae</taxon>
        <taxon>rosids</taxon>
        <taxon>malvids</taxon>
        <taxon>Brassicales</taxon>
        <taxon>Brassicaceae</taxon>
        <taxon>Brassiceae</taxon>
        <taxon>Brassica</taxon>
    </lineage>
</organism>
<reference evidence="2" key="2">
    <citation type="submission" date="2019-12" db="EMBL/GenBank/DDBJ databases">
        <authorList>
            <person name="Studholme D.J."/>
            <person name="Sarris P."/>
        </authorList>
    </citation>
    <scope>NUCLEOTIDE SEQUENCE</scope>
    <source>
        <strain evidence="2">PFS-1207/04</strain>
        <tissue evidence="2">Leaf</tissue>
    </source>
</reference>
<comment type="caution">
    <text evidence="1">The sequence shown here is derived from an EMBL/GenBank/DDBJ whole genome shotgun (WGS) entry which is preliminary data.</text>
</comment>
<sequence length="123" mass="13714">MSRIQVLKDRHGESFVGVSSPVHRYLRKTHALLTKGNKGVSPTATHGGNMVHPLFPDEGEIEFVEQTNAHIRETTSRCQVLMPHFQKAAEYRLMYQGHGTFQFAPEVEMTPPRGAVGTQGSQD</sequence>
<reference evidence="2 3" key="3">
    <citation type="journal article" date="2020" name="BMC Genomics">
        <title>Intraspecific diversification of the crop wild relative Brassica cretica Lam. using demographic model selection.</title>
        <authorList>
            <person name="Kioukis A."/>
            <person name="Michalopoulou V.A."/>
            <person name="Briers L."/>
            <person name="Pirintsos S."/>
            <person name="Studholme D.J."/>
            <person name="Pavlidis P."/>
            <person name="Sarris P.F."/>
        </authorList>
    </citation>
    <scope>NUCLEOTIDE SEQUENCE [LARGE SCALE GENOMIC DNA]</scope>
    <source>
        <strain evidence="3">cv. PFS-1207/04</strain>
        <strain evidence="2">PFS-1207/04</strain>
    </source>
</reference>
<gene>
    <name evidence="2" type="ORF">DY000_02020636</name>
    <name evidence="1" type="ORF">F2Q70_00029265</name>
</gene>
<dbReference type="AlphaFoldDB" id="A0A3N6QK17"/>